<feature type="transmembrane region" description="Helical" evidence="1">
    <location>
        <begin position="6"/>
        <end position="25"/>
    </location>
</feature>
<proteinExistence type="predicted"/>
<evidence type="ECO:0000256" key="1">
    <source>
        <dbReference type="SAM" id="Phobius"/>
    </source>
</evidence>
<evidence type="ECO:0000313" key="2">
    <source>
        <dbReference type="EMBL" id="MDG0816192.1"/>
    </source>
</evidence>
<dbReference type="RefSeq" id="WP_277577669.1">
    <property type="nucleotide sequence ID" value="NZ_JANRMI010000002.1"/>
</dbReference>
<keyword evidence="3" id="KW-1185">Reference proteome</keyword>
<comment type="caution">
    <text evidence="2">The sequence shown here is derived from an EMBL/GenBank/DDBJ whole genome shotgun (WGS) entry which is preliminary data.</text>
</comment>
<gene>
    <name evidence="2" type="ORF">NWE73_07440</name>
</gene>
<keyword evidence="1" id="KW-1133">Transmembrane helix</keyword>
<keyword evidence="1" id="KW-0812">Transmembrane</keyword>
<dbReference type="Proteomes" id="UP001152321">
    <property type="component" value="Unassembled WGS sequence"/>
</dbReference>
<dbReference type="EMBL" id="JANRMI010000002">
    <property type="protein sequence ID" value="MDG0816192.1"/>
    <property type="molecule type" value="Genomic_DNA"/>
</dbReference>
<keyword evidence="1" id="KW-0472">Membrane</keyword>
<protein>
    <submittedName>
        <fullName evidence="2">Uncharacterized protein</fullName>
    </submittedName>
</protein>
<reference evidence="2" key="1">
    <citation type="submission" date="2022-08" db="EMBL/GenBank/DDBJ databases">
        <title>Novel Bdellovibrio Species Isolated from Svalbard: Designation Bdellovibrio svalbardensis.</title>
        <authorList>
            <person name="Mitchell R.J."/>
            <person name="Choi S.Y."/>
        </authorList>
    </citation>
    <scope>NUCLEOTIDE SEQUENCE</scope>
    <source>
        <strain evidence="2">PAP01</strain>
    </source>
</reference>
<organism evidence="2 3">
    <name type="scientific">Bdellovibrio svalbardensis</name>
    <dbReference type="NCBI Taxonomy" id="2972972"/>
    <lineage>
        <taxon>Bacteria</taxon>
        <taxon>Pseudomonadati</taxon>
        <taxon>Bdellovibrionota</taxon>
        <taxon>Bdellovibrionia</taxon>
        <taxon>Bdellovibrionales</taxon>
        <taxon>Pseudobdellovibrionaceae</taxon>
        <taxon>Bdellovibrio</taxon>
    </lineage>
</organism>
<name>A0ABT6DH96_9BACT</name>
<accession>A0ABT6DH96</accession>
<evidence type="ECO:0000313" key="3">
    <source>
        <dbReference type="Proteomes" id="UP001152321"/>
    </source>
</evidence>
<sequence>MIVAAWFTIVGLVVIAGFVLVGLTFRHWAQQKKVTHAEQNTVSK</sequence>